<dbReference type="GO" id="GO:0008422">
    <property type="term" value="F:beta-glucosidase activity"/>
    <property type="evidence" value="ECO:0007669"/>
    <property type="project" value="UniProtKB-EC"/>
</dbReference>
<dbReference type="InterPro" id="IPR013783">
    <property type="entry name" value="Ig-like_fold"/>
</dbReference>
<dbReference type="Proteomes" id="UP000305067">
    <property type="component" value="Unassembled WGS sequence"/>
</dbReference>
<comment type="similarity">
    <text evidence="2">Belongs to the glycosyl hydrolase 3 family.</text>
</comment>
<keyword evidence="8" id="KW-1185">Reference proteome</keyword>
<evidence type="ECO:0000256" key="4">
    <source>
        <dbReference type="ARBA" id="ARBA00022801"/>
    </source>
</evidence>
<dbReference type="Gene3D" id="3.40.50.1700">
    <property type="entry name" value="Glycoside hydrolase family 3 C-terminal domain"/>
    <property type="match status" value="1"/>
</dbReference>
<dbReference type="Gene3D" id="2.60.120.260">
    <property type="entry name" value="Galactose-binding domain-like"/>
    <property type="match status" value="1"/>
</dbReference>
<dbReference type="InterPro" id="IPR017853">
    <property type="entry name" value="GH"/>
</dbReference>
<dbReference type="PROSITE" id="PS51820">
    <property type="entry name" value="PA14"/>
    <property type="match status" value="1"/>
</dbReference>
<dbReference type="InterPro" id="IPR026891">
    <property type="entry name" value="Fn3-like"/>
</dbReference>
<evidence type="ECO:0000259" key="6">
    <source>
        <dbReference type="PROSITE" id="PS51820"/>
    </source>
</evidence>
<dbReference type="SUPFAM" id="SSF52279">
    <property type="entry name" value="Beta-D-glucan exohydrolase, C-terminal domain"/>
    <property type="match status" value="1"/>
</dbReference>
<evidence type="ECO:0000256" key="1">
    <source>
        <dbReference type="ARBA" id="ARBA00000448"/>
    </source>
</evidence>
<dbReference type="Gene3D" id="3.20.20.300">
    <property type="entry name" value="Glycoside hydrolase, family 3, N-terminal domain"/>
    <property type="match status" value="1"/>
</dbReference>
<dbReference type="InterPro" id="IPR002772">
    <property type="entry name" value="Glyco_hydro_3_C"/>
</dbReference>
<dbReference type="InterPro" id="IPR050288">
    <property type="entry name" value="Cellulose_deg_GH3"/>
</dbReference>
<dbReference type="InterPro" id="IPR037524">
    <property type="entry name" value="PA14/GLEYA"/>
</dbReference>
<dbReference type="SMART" id="SM01217">
    <property type="entry name" value="Fn3_like"/>
    <property type="match status" value="1"/>
</dbReference>
<accession>A0A5C3QQC0</accession>
<gene>
    <name evidence="7" type="ORF">BDV98DRAFT_649606</name>
</gene>
<dbReference type="Pfam" id="PF00933">
    <property type="entry name" value="Glyco_hydro_3"/>
    <property type="match status" value="1"/>
</dbReference>
<dbReference type="Gene3D" id="2.60.40.10">
    <property type="entry name" value="Immunoglobulins"/>
    <property type="match status" value="1"/>
</dbReference>
<keyword evidence="4 7" id="KW-0378">Hydrolase</keyword>
<feature type="domain" description="PA14" evidence="6">
    <location>
        <begin position="404"/>
        <end position="571"/>
    </location>
</feature>
<dbReference type="EMBL" id="ML178822">
    <property type="protein sequence ID" value="TFL02721.1"/>
    <property type="molecule type" value="Genomic_DNA"/>
</dbReference>
<dbReference type="PANTHER" id="PTHR42715">
    <property type="entry name" value="BETA-GLUCOSIDASE"/>
    <property type="match status" value="1"/>
</dbReference>
<dbReference type="AlphaFoldDB" id="A0A5C3QQC0"/>
<reference evidence="7 8" key="1">
    <citation type="journal article" date="2019" name="Nat. Ecol. Evol.">
        <title>Megaphylogeny resolves global patterns of mushroom evolution.</title>
        <authorList>
            <person name="Varga T."/>
            <person name="Krizsan K."/>
            <person name="Foldi C."/>
            <person name="Dima B."/>
            <person name="Sanchez-Garcia M."/>
            <person name="Sanchez-Ramirez S."/>
            <person name="Szollosi G.J."/>
            <person name="Szarkandi J.G."/>
            <person name="Papp V."/>
            <person name="Albert L."/>
            <person name="Andreopoulos W."/>
            <person name="Angelini C."/>
            <person name="Antonin V."/>
            <person name="Barry K.W."/>
            <person name="Bougher N.L."/>
            <person name="Buchanan P."/>
            <person name="Buyck B."/>
            <person name="Bense V."/>
            <person name="Catcheside P."/>
            <person name="Chovatia M."/>
            <person name="Cooper J."/>
            <person name="Damon W."/>
            <person name="Desjardin D."/>
            <person name="Finy P."/>
            <person name="Geml J."/>
            <person name="Haridas S."/>
            <person name="Hughes K."/>
            <person name="Justo A."/>
            <person name="Karasinski D."/>
            <person name="Kautmanova I."/>
            <person name="Kiss B."/>
            <person name="Kocsube S."/>
            <person name="Kotiranta H."/>
            <person name="LaButti K.M."/>
            <person name="Lechner B.E."/>
            <person name="Liimatainen K."/>
            <person name="Lipzen A."/>
            <person name="Lukacs Z."/>
            <person name="Mihaltcheva S."/>
            <person name="Morgado L.N."/>
            <person name="Niskanen T."/>
            <person name="Noordeloos M.E."/>
            <person name="Ohm R.A."/>
            <person name="Ortiz-Santana B."/>
            <person name="Ovrebo C."/>
            <person name="Racz N."/>
            <person name="Riley R."/>
            <person name="Savchenko A."/>
            <person name="Shiryaev A."/>
            <person name="Soop K."/>
            <person name="Spirin V."/>
            <person name="Szebenyi C."/>
            <person name="Tomsovsky M."/>
            <person name="Tulloss R.E."/>
            <person name="Uehling J."/>
            <person name="Grigoriev I.V."/>
            <person name="Vagvolgyi C."/>
            <person name="Papp T."/>
            <person name="Martin F.M."/>
            <person name="Miettinen O."/>
            <person name="Hibbett D.S."/>
            <person name="Nagy L.G."/>
        </authorList>
    </citation>
    <scope>NUCLEOTIDE SEQUENCE [LARGE SCALE GENOMIC DNA]</scope>
    <source>
        <strain evidence="7 8">CBS 309.79</strain>
    </source>
</reference>
<dbReference type="Pfam" id="PF01915">
    <property type="entry name" value="Glyco_hydro_3_C"/>
    <property type="match status" value="1"/>
</dbReference>
<evidence type="ECO:0000313" key="7">
    <source>
        <dbReference type="EMBL" id="TFL02721.1"/>
    </source>
</evidence>
<dbReference type="Pfam" id="PF14310">
    <property type="entry name" value="Fn3-like"/>
    <property type="match status" value="1"/>
</dbReference>
<protein>
    <recommendedName>
        <fullName evidence="3">beta-glucosidase</fullName>
        <ecNumber evidence="3">3.2.1.21</ecNumber>
    </recommendedName>
</protein>
<evidence type="ECO:0000256" key="5">
    <source>
        <dbReference type="ARBA" id="ARBA00023295"/>
    </source>
</evidence>
<dbReference type="GO" id="GO:0009251">
    <property type="term" value="P:glucan catabolic process"/>
    <property type="evidence" value="ECO:0007669"/>
    <property type="project" value="TreeGrafter"/>
</dbReference>
<dbReference type="SUPFAM" id="SSF56988">
    <property type="entry name" value="Anthrax protective antigen"/>
    <property type="match status" value="1"/>
</dbReference>
<dbReference type="PRINTS" id="PR00133">
    <property type="entry name" value="GLHYDRLASE3"/>
</dbReference>
<dbReference type="SUPFAM" id="SSF51445">
    <property type="entry name" value="(Trans)glycosidases"/>
    <property type="match status" value="1"/>
</dbReference>
<evidence type="ECO:0000313" key="8">
    <source>
        <dbReference type="Proteomes" id="UP000305067"/>
    </source>
</evidence>
<dbReference type="PANTHER" id="PTHR42715:SF10">
    <property type="entry name" value="BETA-GLUCOSIDASE"/>
    <property type="match status" value="1"/>
</dbReference>
<dbReference type="EC" id="3.2.1.21" evidence="3"/>
<organism evidence="7 8">
    <name type="scientific">Pterulicium gracile</name>
    <dbReference type="NCBI Taxonomy" id="1884261"/>
    <lineage>
        <taxon>Eukaryota</taxon>
        <taxon>Fungi</taxon>
        <taxon>Dikarya</taxon>
        <taxon>Basidiomycota</taxon>
        <taxon>Agaricomycotina</taxon>
        <taxon>Agaricomycetes</taxon>
        <taxon>Agaricomycetidae</taxon>
        <taxon>Agaricales</taxon>
        <taxon>Pleurotineae</taxon>
        <taxon>Pterulaceae</taxon>
        <taxon>Pterulicium</taxon>
    </lineage>
</organism>
<name>A0A5C3QQC0_9AGAR</name>
<sequence>MAPAQINYKVPSKLDVENIIYKLPASDKVKLLAGEDRWHTYTIPEHGIPGLRVSDGPNGIRGTRMFNGVPSSCFPCATGLAASFDLDLAEEVGSALADECIAKGVHVLLGPTVNVLRSPLGGRGFESFSPDPYVNGMFAARYIVGVQAKGVAACIKHYVGNEQEFERKSTDSIIGERALREIYLKPFQMAVKHSNPWTFMTSYQQVNGEHVADSNFFLNDVLRKEWGWDGAVISDWTGVYTTAASIKAGCDLEMPGPSVIRGAAALRSMVGRKLTVDDLDKCVRRILNLVNIAIDSNIPFNAPEAGIDTQELRSLLRRTAADSIVLLKNDDAILPITTPKRIAVIGPNARLAYTSGGGAASLLESWTVSPLQGITQAAKKIGAEVKYTLGTRGVKVLPLLDANLSVDKVLGEWWNKKPSDDFFSDRAGVELPEAEWSTRSQTTRNWCIDGVDADIVQPMSYQRWTFTFIPDTSGDWLFGAFTAGFGLVFFDGHLIIDHYNNAQIGPNFMGKATEEERALVKNLQAGKEYKVEVRGTADIPFFQGDNFAPKGGFRLGGECVVDEEEEMEKAVRLARDSDVTVVVVGLNQDWESEGWDRDDLTLPLRTNELVSRILKADPRAVIINQSGTPVEMPWANDAKAILQAFYGGNELGNGIADVVFGKVNPSARLTMTFPKRMEDSPSFPAFSTRSEGYNKCFYTEGIYVDYRGHDIKKVDPLFAFAHGLSYTSFSTSTLSASPISASGTFEVTVTVQNTGKVVGREVILVYIHDVVSKLPRPPRELKAFAKTKELQPGEEETVVLSLDRDALGYWSDEKHAWVAEAGLFQVLVGGEKIEIELAKTIQWTGV</sequence>
<dbReference type="InterPro" id="IPR001764">
    <property type="entry name" value="Glyco_hydro_3_N"/>
</dbReference>
<evidence type="ECO:0000256" key="3">
    <source>
        <dbReference type="ARBA" id="ARBA00012744"/>
    </source>
</evidence>
<dbReference type="FunFam" id="2.60.40.10:FF:000495">
    <property type="entry name" value="Periplasmic beta-glucosidase"/>
    <property type="match status" value="1"/>
</dbReference>
<proteinExistence type="inferred from homology"/>
<dbReference type="InterPro" id="IPR036962">
    <property type="entry name" value="Glyco_hydro_3_N_sf"/>
</dbReference>
<comment type="catalytic activity">
    <reaction evidence="1">
        <text>Hydrolysis of terminal, non-reducing beta-D-glucosyl residues with release of beta-D-glucose.</text>
        <dbReference type="EC" id="3.2.1.21"/>
    </reaction>
</comment>
<dbReference type="OrthoDB" id="47059at2759"/>
<evidence type="ECO:0000256" key="2">
    <source>
        <dbReference type="ARBA" id="ARBA00005336"/>
    </source>
</evidence>
<keyword evidence="5" id="KW-0326">Glycosidase</keyword>
<dbReference type="STRING" id="1884261.A0A5C3QQC0"/>
<dbReference type="InterPro" id="IPR036881">
    <property type="entry name" value="Glyco_hydro_3_C_sf"/>
</dbReference>